<dbReference type="FunFam" id="3.10.20.70:FF:000004">
    <property type="entry name" value="Glutamine synthetase"/>
    <property type="match status" value="1"/>
</dbReference>
<dbReference type="PROSITE" id="PS51986">
    <property type="entry name" value="GS_BETA_GRASP"/>
    <property type="match status" value="1"/>
</dbReference>
<comment type="subcellular location">
    <subcellularLocation>
        <location evidence="1">Cytoplasm</location>
    </subcellularLocation>
</comment>
<dbReference type="SUPFAM" id="SSF55931">
    <property type="entry name" value="Glutamine synthetase/guanido kinase"/>
    <property type="match status" value="1"/>
</dbReference>
<dbReference type="GO" id="GO:0006542">
    <property type="term" value="P:glutamine biosynthetic process"/>
    <property type="evidence" value="ECO:0000318"/>
    <property type="project" value="GO_Central"/>
</dbReference>
<dbReference type="InterPro" id="IPR027302">
    <property type="entry name" value="Gln_synth_N_conserv_site"/>
</dbReference>
<sequence>MALSLTPSAATDKSVLDRYMKLDQGDRVQAMYVWIDGSGEGLRGKTRTLETEPKDIKELPTWNFDGSSTGQAEGSNSDMYLKPVAMFRDPFRLGKNKLVLCEVFKYDWRPAETNHRLKCNEAHQASVDSHPWYGIEQEYTLLDHDGHPFGWPKQGFPGPQGPYYCGVGANKVYGRDIVEAHYRACLYAGVKIAGSNAEVMPAQWEFQVGPCEGIDMGDHLWMARYILHRVAEDFGVIVTFDPKPMVGDWNGAGAHTNFSTIGMRNPGGIKDIEDAIERLSHRHAYHIAMYDPKQGADNARRLTGLHETSSIHDFSAGVANRGASIRIPRHVGEDGCGYLEDRRPSSNCDPYLVTEAIVRTVVLGETDKKQ</sequence>
<organism>
    <name type="scientific">Branchiostoma floridae</name>
    <name type="common">Florida lancelet</name>
    <name type="synonym">Amphioxus</name>
    <dbReference type="NCBI Taxonomy" id="7739"/>
    <lineage>
        <taxon>Eukaryota</taxon>
        <taxon>Metazoa</taxon>
        <taxon>Chordata</taxon>
        <taxon>Cephalochordata</taxon>
        <taxon>Leptocardii</taxon>
        <taxon>Amphioxiformes</taxon>
        <taxon>Branchiostomatidae</taxon>
        <taxon>Branchiostoma</taxon>
    </lineage>
</organism>
<comment type="catalytic activity">
    <reaction evidence="8 11">
        <text>L-glutamate + NH4(+) + ATP = L-glutamine + ADP + phosphate + H(+)</text>
        <dbReference type="Rhea" id="RHEA:16169"/>
        <dbReference type="ChEBI" id="CHEBI:15378"/>
        <dbReference type="ChEBI" id="CHEBI:28938"/>
        <dbReference type="ChEBI" id="CHEBI:29985"/>
        <dbReference type="ChEBI" id="CHEBI:30616"/>
        <dbReference type="ChEBI" id="CHEBI:43474"/>
        <dbReference type="ChEBI" id="CHEBI:58359"/>
        <dbReference type="ChEBI" id="CHEBI:456216"/>
        <dbReference type="EC" id="6.3.1.2"/>
    </reaction>
</comment>
<dbReference type="Pfam" id="PF03951">
    <property type="entry name" value="Gln-synt_N"/>
    <property type="match status" value="1"/>
</dbReference>
<reference evidence="14" key="1">
    <citation type="journal article" date="2008" name="Nature">
        <title>The amphioxus genome and the evolution of the chordate karyotype.</title>
        <authorList>
            <consortium name="US DOE Joint Genome Institute (JGI-PGF)"/>
            <person name="Putnam N.H."/>
            <person name="Butts T."/>
            <person name="Ferrier D.E.K."/>
            <person name="Furlong R.F."/>
            <person name="Hellsten U."/>
            <person name="Kawashima T."/>
            <person name="Robinson-Rechavi M."/>
            <person name="Shoguchi E."/>
            <person name="Terry A."/>
            <person name="Yu J.-K."/>
            <person name="Benito-Gutierrez E.L."/>
            <person name="Dubchak I."/>
            <person name="Garcia-Fernandez J."/>
            <person name="Gibson-Brown J.J."/>
            <person name="Grigoriev I.V."/>
            <person name="Horton A.C."/>
            <person name="de Jong P.J."/>
            <person name="Jurka J."/>
            <person name="Kapitonov V.V."/>
            <person name="Kohara Y."/>
            <person name="Kuroki Y."/>
            <person name="Lindquist E."/>
            <person name="Lucas S."/>
            <person name="Osoegawa K."/>
            <person name="Pennacchio L.A."/>
            <person name="Salamov A.A."/>
            <person name="Satou Y."/>
            <person name="Sauka-Spengler T."/>
            <person name="Schmutz J."/>
            <person name="Shin-I T."/>
            <person name="Toyoda A."/>
            <person name="Bronner-Fraser M."/>
            <person name="Fujiyama A."/>
            <person name="Holland L.Z."/>
            <person name="Holland P.W.H."/>
            <person name="Satoh N."/>
            <person name="Rokhsar D.S."/>
        </authorList>
    </citation>
    <scope>NUCLEOTIDE SEQUENCE [LARGE SCALE GENOMIC DNA]</scope>
    <source>
        <strain evidence="14">S238N-H82</strain>
        <tissue evidence="14">Testes</tissue>
    </source>
</reference>
<evidence type="ECO:0000256" key="5">
    <source>
        <dbReference type="ARBA" id="ARBA00022598"/>
    </source>
</evidence>
<dbReference type="OMA" id="DRRPNAN"/>
<dbReference type="GO" id="GO:0005737">
    <property type="term" value="C:cytoplasm"/>
    <property type="evidence" value="ECO:0000318"/>
    <property type="project" value="GO_Central"/>
</dbReference>
<dbReference type="EMBL" id="GG666592">
    <property type="protein sequence ID" value="EEN51355.1"/>
    <property type="molecule type" value="Genomic_DNA"/>
</dbReference>
<reference evidence="16" key="3">
    <citation type="submission" date="2025-04" db="UniProtKB">
        <authorList>
            <consortium name="RefSeq"/>
        </authorList>
    </citation>
    <scope>IDENTIFICATION</scope>
    <source>
        <strain evidence="16">S238N-H82</strain>
        <tissue evidence="16">Testes</tissue>
    </source>
</reference>
<dbReference type="EC" id="6.3.1.2" evidence="3 11"/>
<dbReference type="PROSITE" id="PS51987">
    <property type="entry name" value="GS_CATALYTIC"/>
    <property type="match status" value="1"/>
</dbReference>
<dbReference type="Proteomes" id="UP000001554">
    <property type="component" value="Chromosome 8"/>
</dbReference>
<dbReference type="RefSeq" id="XP_035684696.1">
    <property type="nucleotide sequence ID" value="XM_035828803.1"/>
</dbReference>
<dbReference type="PROSITE" id="PS00181">
    <property type="entry name" value="GLNA_ATP"/>
    <property type="match status" value="1"/>
</dbReference>
<evidence type="ECO:0000256" key="11">
    <source>
        <dbReference type="RuleBase" id="RU004356"/>
    </source>
</evidence>
<evidence type="ECO:0000256" key="10">
    <source>
        <dbReference type="RuleBase" id="RU000384"/>
    </source>
</evidence>
<dbReference type="AlphaFoldDB" id="C3Z841"/>
<evidence type="ECO:0000259" key="12">
    <source>
        <dbReference type="PROSITE" id="PS51986"/>
    </source>
</evidence>
<evidence type="ECO:0000313" key="16">
    <source>
        <dbReference type="RefSeq" id="XP_035684696.1"/>
    </source>
</evidence>
<dbReference type="SMART" id="SM01230">
    <property type="entry name" value="Gln-synt_C"/>
    <property type="match status" value="1"/>
</dbReference>
<dbReference type="PANTHER" id="PTHR20852:SF57">
    <property type="entry name" value="GLUTAMINE SYNTHETASE 2 CYTOPLASMIC"/>
    <property type="match status" value="1"/>
</dbReference>
<dbReference type="PROSITE" id="PS00180">
    <property type="entry name" value="GLNA_1"/>
    <property type="match status" value="1"/>
</dbReference>
<evidence type="ECO:0000256" key="2">
    <source>
        <dbReference type="ARBA" id="ARBA00009897"/>
    </source>
</evidence>
<dbReference type="GeneID" id="118421490"/>
<dbReference type="Gene3D" id="3.10.20.70">
    <property type="entry name" value="Glutamine synthetase, N-terminal domain"/>
    <property type="match status" value="1"/>
</dbReference>
<dbReference type="InterPro" id="IPR050292">
    <property type="entry name" value="Glutamine_Synthetase"/>
</dbReference>
<reference evidence="15" key="2">
    <citation type="journal article" date="2020" name="Nat. Ecol. Evol.">
        <title>Deeply conserved synteny resolves early events in vertebrate evolution.</title>
        <authorList>
            <person name="Simakov O."/>
            <person name="Marletaz F."/>
            <person name="Yue J.X."/>
            <person name="O'Connell B."/>
            <person name="Jenkins J."/>
            <person name="Brandt A."/>
            <person name="Calef R."/>
            <person name="Tung C.H."/>
            <person name="Huang T.K."/>
            <person name="Schmutz J."/>
            <person name="Satoh N."/>
            <person name="Yu J.K."/>
            <person name="Putnam N.H."/>
            <person name="Green R.E."/>
            <person name="Rokhsar D.S."/>
        </authorList>
    </citation>
    <scope>NUCLEOTIDE SEQUENCE [LARGE SCALE GENOMIC DNA]</scope>
    <source>
        <strain evidence="15">S238N-H82</strain>
    </source>
</reference>
<dbReference type="Gene3D" id="3.30.590.10">
    <property type="entry name" value="Glutamine synthetase/guanido kinase, catalytic domain"/>
    <property type="match status" value="1"/>
</dbReference>
<evidence type="ECO:0000259" key="13">
    <source>
        <dbReference type="PROSITE" id="PS51987"/>
    </source>
</evidence>
<dbReference type="OrthoDB" id="1936100at2759"/>
<comment type="similarity">
    <text evidence="2 9 10">Belongs to the glutamine synthetase family.</text>
</comment>
<evidence type="ECO:0000256" key="6">
    <source>
        <dbReference type="ARBA" id="ARBA00022741"/>
    </source>
</evidence>
<evidence type="ECO:0000256" key="4">
    <source>
        <dbReference type="ARBA" id="ARBA00022490"/>
    </source>
</evidence>
<proteinExistence type="inferred from homology"/>
<evidence type="ECO:0000256" key="7">
    <source>
        <dbReference type="ARBA" id="ARBA00022840"/>
    </source>
</evidence>
<dbReference type="InterPro" id="IPR014746">
    <property type="entry name" value="Gln_synth/guanido_kin_cat_dom"/>
</dbReference>
<gene>
    <name evidence="16" type="primary">LOC118421490</name>
    <name evidence="14" type="ORF">BRAFLDRAFT_124935</name>
</gene>
<feature type="domain" description="GS beta-grasp" evidence="12">
    <location>
        <begin position="28"/>
        <end position="108"/>
    </location>
</feature>
<accession>C3Z841</accession>
<dbReference type="InterPro" id="IPR008146">
    <property type="entry name" value="Gln_synth_cat_dom"/>
</dbReference>
<evidence type="ECO:0000313" key="14">
    <source>
        <dbReference type="EMBL" id="EEN51355.1"/>
    </source>
</evidence>
<dbReference type="eggNOG" id="KOG0683">
    <property type="taxonomic scope" value="Eukaryota"/>
</dbReference>
<dbReference type="KEGG" id="bfo:118421490"/>
<dbReference type="Pfam" id="PF00120">
    <property type="entry name" value="Gln-synt_C"/>
    <property type="match status" value="1"/>
</dbReference>
<keyword evidence="4" id="KW-0963">Cytoplasm</keyword>
<dbReference type="InterPro" id="IPR036651">
    <property type="entry name" value="Gln_synt_N_sf"/>
</dbReference>
<dbReference type="GO" id="GO:0005524">
    <property type="term" value="F:ATP binding"/>
    <property type="evidence" value="ECO:0007669"/>
    <property type="project" value="UniProtKB-KW"/>
</dbReference>
<evidence type="ECO:0000256" key="8">
    <source>
        <dbReference type="ARBA" id="ARBA00049436"/>
    </source>
</evidence>
<dbReference type="GO" id="GO:0004356">
    <property type="term" value="F:glutamine synthetase activity"/>
    <property type="evidence" value="ECO:0000318"/>
    <property type="project" value="GO_Central"/>
</dbReference>
<feature type="domain" description="GS catalytic" evidence="13">
    <location>
        <begin position="115"/>
        <end position="370"/>
    </location>
</feature>
<keyword evidence="5 11" id="KW-0436">Ligase</keyword>
<dbReference type="PANTHER" id="PTHR20852">
    <property type="entry name" value="GLUTAMINE SYNTHETASE"/>
    <property type="match status" value="1"/>
</dbReference>
<dbReference type="InterPro" id="IPR008147">
    <property type="entry name" value="Gln_synt_N"/>
</dbReference>
<evidence type="ECO:0000256" key="3">
    <source>
        <dbReference type="ARBA" id="ARBA00012937"/>
    </source>
</evidence>
<dbReference type="InParanoid" id="C3Z841"/>
<evidence type="ECO:0000313" key="15">
    <source>
        <dbReference type="Proteomes" id="UP000001554"/>
    </source>
</evidence>
<protein>
    <recommendedName>
        <fullName evidence="3 11">Glutamine synthetase</fullName>
        <ecNumber evidence="3 11">6.3.1.2</ecNumber>
    </recommendedName>
</protein>
<keyword evidence="6 11" id="KW-0547">Nucleotide-binding</keyword>
<dbReference type="InterPro" id="IPR027303">
    <property type="entry name" value="Gln_synth_gly_rich_site"/>
</dbReference>
<dbReference type="SUPFAM" id="SSF54368">
    <property type="entry name" value="Glutamine synthetase, N-terminal domain"/>
    <property type="match status" value="1"/>
</dbReference>
<keyword evidence="15" id="KW-1185">Reference proteome</keyword>
<dbReference type="STRING" id="7739.C3Z841"/>
<dbReference type="FunFam" id="3.30.590.10:FF:000011">
    <property type="entry name" value="Glutamine synthetase"/>
    <property type="match status" value="1"/>
</dbReference>
<evidence type="ECO:0000256" key="1">
    <source>
        <dbReference type="ARBA" id="ARBA00004496"/>
    </source>
</evidence>
<keyword evidence="7 11" id="KW-0067">ATP-binding</keyword>
<evidence type="ECO:0000256" key="9">
    <source>
        <dbReference type="PROSITE-ProRule" id="PRU01330"/>
    </source>
</evidence>
<name>C3Z841_BRAFL</name>